<organism evidence="2 3">
    <name type="scientific">Candidatus Roizmanbacteria bacterium CG10_big_fil_rev_8_21_14_0_10_45_7</name>
    <dbReference type="NCBI Taxonomy" id="1974854"/>
    <lineage>
        <taxon>Bacteria</taxon>
        <taxon>Candidatus Roizmaniibacteriota</taxon>
    </lineage>
</organism>
<dbReference type="InterPro" id="IPR003111">
    <property type="entry name" value="Lon_prtase_N"/>
</dbReference>
<dbReference type="Gene3D" id="2.30.130.40">
    <property type="entry name" value="LON domain-like"/>
    <property type="match status" value="1"/>
</dbReference>
<dbReference type="SUPFAM" id="SSF88697">
    <property type="entry name" value="PUA domain-like"/>
    <property type="match status" value="1"/>
</dbReference>
<accession>A0A2M8KVE6</accession>
<dbReference type="PROSITE" id="PS51787">
    <property type="entry name" value="LON_N"/>
    <property type="match status" value="1"/>
</dbReference>
<comment type="caution">
    <text evidence="2">The sequence shown here is derived from an EMBL/GenBank/DDBJ whole genome shotgun (WGS) entry which is preliminary data.</text>
</comment>
<dbReference type="Pfam" id="PF02190">
    <property type="entry name" value="LON_substr_bdg"/>
    <property type="match status" value="1"/>
</dbReference>
<dbReference type="EMBL" id="PFEE01000022">
    <property type="protein sequence ID" value="PJE63863.1"/>
    <property type="molecule type" value="Genomic_DNA"/>
</dbReference>
<feature type="domain" description="Lon N-terminal" evidence="1">
    <location>
        <begin position="13"/>
        <end position="192"/>
    </location>
</feature>
<dbReference type="InterPro" id="IPR015947">
    <property type="entry name" value="PUA-like_sf"/>
</dbReference>
<reference evidence="3" key="1">
    <citation type="submission" date="2017-09" db="EMBL/GenBank/DDBJ databases">
        <title>Depth-based differentiation of microbial function through sediment-hosted aquifers and enrichment of novel symbionts in the deep terrestrial subsurface.</title>
        <authorList>
            <person name="Probst A.J."/>
            <person name="Ladd B."/>
            <person name="Jarett J.K."/>
            <person name="Geller-Mcgrath D.E."/>
            <person name="Sieber C.M.K."/>
            <person name="Emerson J.B."/>
            <person name="Anantharaman K."/>
            <person name="Thomas B.C."/>
            <person name="Malmstrom R."/>
            <person name="Stieglmeier M."/>
            <person name="Klingl A."/>
            <person name="Woyke T."/>
            <person name="Ryan C.M."/>
            <person name="Banfield J.F."/>
        </authorList>
    </citation>
    <scope>NUCLEOTIDE SEQUENCE [LARGE SCALE GENOMIC DNA]</scope>
</reference>
<evidence type="ECO:0000313" key="2">
    <source>
        <dbReference type="EMBL" id="PJE63863.1"/>
    </source>
</evidence>
<evidence type="ECO:0000259" key="1">
    <source>
        <dbReference type="PROSITE" id="PS51787"/>
    </source>
</evidence>
<dbReference type="AlphaFoldDB" id="A0A2M8KVE6"/>
<proteinExistence type="predicted"/>
<evidence type="ECO:0000313" key="3">
    <source>
        <dbReference type="Proteomes" id="UP000231569"/>
    </source>
</evidence>
<gene>
    <name evidence="2" type="ORF">COU89_00985</name>
</gene>
<dbReference type="InterPro" id="IPR046336">
    <property type="entry name" value="Lon_prtase_N_sf"/>
</dbReference>
<name>A0A2M8KVE6_9BACT</name>
<feature type="non-terminal residue" evidence="2">
    <location>
        <position position="192"/>
    </location>
</feature>
<dbReference type="Proteomes" id="UP000231569">
    <property type="component" value="Unassembled WGS sequence"/>
</dbReference>
<dbReference type="SMART" id="SM00464">
    <property type="entry name" value="LON"/>
    <property type="match status" value="1"/>
</dbReference>
<sequence>MSAVLSGKSSKILPVIAIRDGLVYPKTEAPLIFGRPKTVKAFEEAVKSDKELIILLQKVSKVDDPKGSDLHKIGVVVTIERFVSLEQGELQVLLRGSRKVRVTQFLTDDPFLRAAYEEVPDIEVDNDDIRATMKHLFTQMKKGINLGKNIDFIALMGLFSDLSPNDFSYQVAAVLDVKPEIKQELLDEENVQ</sequence>
<protein>
    <recommendedName>
        <fullName evidence="1">Lon N-terminal domain-containing protein</fullName>
    </recommendedName>
</protein>